<evidence type="ECO:0000259" key="9">
    <source>
        <dbReference type="PROSITE" id="PS50011"/>
    </source>
</evidence>
<dbReference type="InterPro" id="IPR011009">
    <property type="entry name" value="Kinase-like_dom_sf"/>
</dbReference>
<comment type="caution">
    <text evidence="10">The sequence shown here is derived from an EMBL/GenBank/DDBJ whole genome shotgun (WGS) entry which is preliminary data.</text>
</comment>
<keyword evidence="4" id="KW-0547">Nucleotide-binding</keyword>
<evidence type="ECO:0000313" key="10">
    <source>
        <dbReference type="EMBL" id="CAG9331079.1"/>
    </source>
</evidence>
<dbReference type="SMART" id="SM00220">
    <property type="entry name" value="S_TKc"/>
    <property type="match status" value="1"/>
</dbReference>
<proteinExistence type="predicted"/>
<keyword evidence="2" id="KW-0723">Serine/threonine-protein kinase</keyword>
<evidence type="ECO:0000256" key="2">
    <source>
        <dbReference type="ARBA" id="ARBA00022527"/>
    </source>
</evidence>
<dbReference type="InterPro" id="IPR000719">
    <property type="entry name" value="Prot_kinase_dom"/>
</dbReference>
<comment type="catalytic activity">
    <reaction evidence="7">
        <text>L-threonyl-[protein] + ATP = O-phospho-L-threonyl-[protein] + ADP + H(+)</text>
        <dbReference type="Rhea" id="RHEA:46608"/>
        <dbReference type="Rhea" id="RHEA-COMP:11060"/>
        <dbReference type="Rhea" id="RHEA-COMP:11605"/>
        <dbReference type="ChEBI" id="CHEBI:15378"/>
        <dbReference type="ChEBI" id="CHEBI:30013"/>
        <dbReference type="ChEBI" id="CHEBI:30616"/>
        <dbReference type="ChEBI" id="CHEBI:61977"/>
        <dbReference type="ChEBI" id="CHEBI:456216"/>
        <dbReference type="EC" id="2.7.11.1"/>
    </reaction>
</comment>
<dbReference type="Gene3D" id="1.10.510.10">
    <property type="entry name" value="Transferase(Phosphotransferase) domain 1"/>
    <property type="match status" value="1"/>
</dbReference>
<evidence type="ECO:0000256" key="3">
    <source>
        <dbReference type="ARBA" id="ARBA00022679"/>
    </source>
</evidence>
<evidence type="ECO:0000256" key="1">
    <source>
        <dbReference type="ARBA" id="ARBA00012513"/>
    </source>
</evidence>
<evidence type="ECO:0000256" key="5">
    <source>
        <dbReference type="ARBA" id="ARBA00022777"/>
    </source>
</evidence>
<gene>
    <name evidence="10" type="ORF">BSTOLATCC_MIC52485</name>
</gene>
<reference evidence="10" key="1">
    <citation type="submission" date="2021-09" db="EMBL/GenBank/DDBJ databases">
        <authorList>
            <consortium name="AG Swart"/>
            <person name="Singh M."/>
            <person name="Singh A."/>
            <person name="Seah K."/>
            <person name="Emmerich C."/>
        </authorList>
    </citation>
    <scope>NUCLEOTIDE SEQUENCE</scope>
    <source>
        <strain evidence="10">ATCC30299</strain>
    </source>
</reference>
<dbReference type="InterPro" id="IPR051131">
    <property type="entry name" value="NEK_Ser/Thr_kinase_NIMA"/>
</dbReference>
<dbReference type="Pfam" id="PF00069">
    <property type="entry name" value="Pkinase"/>
    <property type="match status" value="1"/>
</dbReference>
<dbReference type="Proteomes" id="UP001162131">
    <property type="component" value="Unassembled WGS sequence"/>
</dbReference>
<dbReference type="EMBL" id="CAJZBQ010000052">
    <property type="protein sequence ID" value="CAG9331079.1"/>
    <property type="molecule type" value="Genomic_DNA"/>
</dbReference>
<dbReference type="AlphaFoldDB" id="A0AAU9JZB5"/>
<dbReference type="GO" id="GO:0005524">
    <property type="term" value="F:ATP binding"/>
    <property type="evidence" value="ECO:0007669"/>
    <property type="project" value="UniProtKB-KW"/>
</dbReference>
<evidence type="ECO:0000256" key="4">
    <source>
        <dbReference type="ARBA" id="ARBA00022741"/>
    </source>
</evidence>
<keyword evidence="6" id="KW-0067">ATP-binding</keyword>
<dbReference type="EC" id="2.7.11.1" evidence="1"/>
<dbReference type="PANTHER" id="PTHR44899:SF7">
    <property type="entry name" value="NIMA-RELATED KINASE"/>
    <property type="match status" value="1"/>
</dbReference>
<organism evidence="10 11">
    <name type="scientific">Blepharisma stoltei</name>
    <dbReference type="NCBI Taxonomy" id="1481888"/>
    <lineage>
        <taxon>Eukaryota</taxon>
        <taxon>Sar</taxon>
        <taxon>Alveolata</taxon>
        <taxon>Ciliophora</taxon>
        <taxon>Postciliodesmatophora</taxon>
        <taxon>Heterotrichea</taxon>
        <taxon>Heterotrichida</taxon>
        <taxon>Blepharismidae</taxon>
        <taxon>Blepharisma</taxon>
    </lineage>
</organism>
<evidence type="ECO:0000256" key="8">
    <source>
        <dbReference type="ARBA" id="ARBA00048679"/>
    </source>
</evidence>
<keyword evidence="3" id="KW-0808">Transferase</keyword>
<dbReference type="PROSITE" id="PS00108">
    <property type="entry name" value="PROTEIN_KINASE_ST"/>
    <property type="match status" value="1"/>
</dbReference>
<dbReference type="GO" id="GO:0004674">
    <property type="term" value="F:protein serine/threonine kinase activity"/>
    <property type="evidence" value="ECO:0007669"/>
    <property type="project" value="UniProtKB-KW"/>
</dbReference>
<evidence type="ECO:0000256" key="7">
    <source>
        <dbReference type="ARBA" id="ARBA00047899"/>
    </source>
</evidence>
<sequence>MPHFPAEITNEFEVVDDINFGFFGVVYKVRRIADNKIYAMKTVVKQYGDVKSWKDVETEIKILSELNNPYLLHLERRIDQDNKVYMIIDYCENHDLLKLIVDQIQIGQPFAESEIWKYFIQICFGLECMHSNGYIHRDIKPENILLDKNNNVKIGDFGLSRYLTTSSVEGRLFTILQKCEEEFSHPKKATYGLLGTFYISFASLSIHLKEMLIKFRMKDTDLLEIITRMSLSI</sequence>
<evidence type="ECO:0000313" key="11">
    <source>
        <dbReference type="Proteomes" id="UP001162131"/>
    </source>
</evidence>
<name>A0AAU9JZB5_9CILI</name>
<dbReference type="PROSITE" id="PS50011">
    <property type="entry name" value="PROTEIN_KINASE_DOM"/>
    <property type="match status" value="1"/>
</dbReference>
<evidence type="ECO:0000256" key="6">
    <source>
        <dbReference type="ARBA" id="ARBA00022840"/>
    </source>
</evidence>
<dbReference type="SUPFAM" id="SSF56112">
    <property type="entry name" value="Protein kinase-like (PK-like)"/>
    <property type="match status" value="1"/>
</dbReference>
<dbReference type="PANTHER" id="PTHR44899">
    <property type="entry name" value="CAMK FAMILY PROTEIN KINASE"/>
    <property type="match status" value="1"/>
</dbReference>
<protein>
    <recommendedName>
        <fullName evidence="1">non-specific serine/threonine protein kinase</fullName>
        <ecNumber evidence="1">2.7.11.1</ecNumber>
    </recommendedName>
</protein>
<accession>A0AAU9JZB5</accession>
<dbReference type="InterPro" id="IPR008271">
    <property type="entry name" value="Ser/Thr_kinase_AS"/>
</dbReference>
<comment type="catalytic activity">
    <reaction evidence="8">
        <text>L-seryl-[protein] + ATP = O-phospho-L-seryl-[protein] + ADP + H(+)</text>
        <dbReference type="Rhea" id="RHEA:17989"/>
        <dbReference type="Rhea" id="RHEA-COMP:9863"/>
        <dbReference type="Rhea" id="RHEA-COMP:11604"/>
        <dbReference type="ChEBI" id="CHEBI:15378"/>
        <dbReference type="ChEBI" id="CHEBI:29999"/>
        <dbReference type="ChEBI" id="CHEBI:30616"/>
        <dbReference type="ChEBI" id="CHEBI:83421"/>
        <dbReference type="ChEBI" id="CHEBI:456216"/>
        <dbReference type="EC" id="2.7.11.1"/>
    </reaction>
</comment>
<keyword evidence="11" id="KW-1185">Reference proteome</keyword>
<keyword evidence="5" id="KW-0418">Kinase</keyword>
<feature type="domain" description="Protein kinase" evidence="9">
    <location>
        <begin position="12"/>
        <end position="233"/>
    </location>
</feature>